<dbReference type="Proteomes" id="UP000800093">
    <property type="component" value="Unassembled WGS sequence"/>
</dbReference>
<dbReference type="OrthoDB" id="191139at2759"/>
<dbReference type="AlphaFoldDB" id="A0A9P4TRW8"/>
<evidence type="ECO:0000313" key="2">
    <source>
        <dbReference type="Proteomes" id="UP000800093"/>
    </source>
</evidence>
<gene>
    <name evidence="1" type="ORF">CC78DRAFT_573221</name>
</gene>
<evidence type="ECO:0000313" key="1">
    <source>
        <dbReference type="EMBL" id="KAF2270864.1"/>
    </source>
</evidence>
<sequence length="261" mass="29053">MIALLACCVQASVIGPTKLSPELPFDSLFGVNNLEKPGKKLRVRDFDDGPITDEAEWDALICKCRALDWAMRVHDASGLREALEVLLDRPVDPSKWRPIYLGHGVLHKGNIDQMTYIIDGRTFRKTGAIFVVSINIEAGKVQRAALGHQLPTAPRDRIPVIGAFVRHPLGHNILNSVMVPAIRRANRDTGKRLQNYPGGYFNEETDEFEALLGTFIGRGVAYMILQHKRELGYKYISGILVFRLGGNIATGLAMQFFVEDV</sequence>
<organism evidence="1 2">
    <name type="scientific">Lojkania enalia</name>
    <dbReference type="NCBI Taxonomy" id="147567"/>
    <lineage>
        <taxon>Eukaryota</taxon>
        <taxon>Fungi</taxon>
        <taxon>Dikarya</taxon>
        <taxon>Ascomycota</taxon>
        <taxon>Pezizomycotina</taxon>
        <taxon>Dothideomycetes</taxon>
        <taxon>Pleosporomycetidae</taxon>
        <taxon>Pleosporales</taxon>
        <taxon>Pleosporales incertae sedis</taxon>
        <taxon>Lojkania</taxon>
    </lineage>
</organism>
<comment type="caution">
    <text evidence="1">The sequence shown here is derived from an EMBL/GenBank/DDBJ whole genome shotgun (WGS) entry which is preliminary data.</text>
</comment>
<reference evidence="2" key="1">
    <citation type="journal article" date="2020" name="Stud. Mycol.">
        <title>101 Dothideomycetes genomes: A test case for predicting lifestyles and emergence of pathogens.</title>
        <authorList>
            <person name="Haridas S."/>
            <person name="Albert R."/>
            <person name="Binder M."/>
            <person name="Bloem J."/>
            <person name="LaButti K."/>
            <person name="Salamov A."/>
            <person name="Andreopoulos B."/>
            <person name="Baker S."/>
            <person name="Barry K."/>
            <person name="Bills G."/>
            <person name="Bluhm B."/>
            <person name="Cannon C."/>
            <person name="Castanera R."/>
            <person name="Culley D."/>
            <person name="Daum C."/>
            <person name="Ezra D."/>
            <person name="Gonzalez J."/>
            <person name="Henrissat B."/>
            <person name="Kuo A."/>
            <person name="Liang C."/>
            <person name="Lipzen A."/>
            <person name="Lutzoni F."/>
            <person name="Magnuson J."/>
            <person name="Mondo S."/>
            <person name="Nolan M."/>
            <person name="Ohm R."/>
            <person name="Pangilinan J."/>
            <person name="Park H.-J."/>
            <person name="Ramirez L."/>
            <person name="Alfaro M."/>
            <person name="Sun H."/>
            <person name="Tritt A."/>
            <person name="Yoshinaga Y."/>
            <person name="Zwiers L.-H."/>
            <person name="Turgeon B."/>
            <person name="Goodwin S."/>
            <person name="Spatafora J."/>
            <person name="Crous P."/>
            <person name="Grigoriev I."/>
        </authorList>
    </citation>
    <scope>NUCLEOTIDE SEQUENCE [LARGE SCALE GENOMIC DNA]</scope>
    <source>
        <strain evidence="2">CBS 304.66</strain>
    </source>
</reference>
<dbReference type="EMBL" id="ML986578">
    <property type="protein sequence ID" value="KAF2270864.1"/>
    <property type="molecule type" value="Genomic_DNA"/>
</dbReference>
<accession>A0A9P4TRW8</accession>
<keyword evidence="2" id="KW-1185">Reference proteome</keyword>
<proteinExistence type="predicted"/>
<protein>
    <submittedName>
        <fullName evidence="1">Uncharacterized protein</fullName>
    </submittedName>
</protein>
<name>A0A9P4TRW8_9PLEO</name>